<dbReference type="OrthoDB" id="330173at2759"/>
<dbReference type="Proteomes" id="UP000221165">
    <property type="component" value="Unassembled WGS sequence"/>
</dbReference>
<evidence type="ECO:0000256" key="1">
    <source>
        <dbReference type="SAM" id="MobiDB-lite"/>
    </source>
</evidence>
<evidence type="ECO:0000313" key="2">
    <source>
        <dbReference type="EMBL" id="PHJ21898.1"/>
    </source>
</evidence>
<keyword evidence="3" id="KW-1185">Reference proteome</keyword>
<name>A0A2C6L168_9APIC</name>
<dbReference type="EMBL" id="MIGC01001955">
    <property type="protein sequence ID" value="PHJ21898.1"/>
    <property type="molecule type" value="Genomic_DNA"/>
</dbReference>
<sequence length="559" mass="61452">MSHFLWRSWSPFSPNTASVSLAARKCALVETGLACCWFLHPSLDLRLDSRCACTSRPRSRAGHGAEGGSLASSNCSPRHCLEQAPVSGYTRRTPLCAQNAVYPSGVNLHASKATATSVAESLSSQDRIPYLSFFVCYRDPVDSDTDADDSAFPTSVKNFTCRRRNDSRHSEQALLSALESSRECFFLPLSLGHRPATASPSIAGESLHSPKTCTHLLLETQKTGSFPSRRSVSQASPMLRGLSMGMAHALSPGVITCNAVRRSLSSFFSTSRRHSRHRPDTIESAPVSLSLLWQSEKQRCPTKPRKDHEDNIHKEGGLPRMYSSPSSASDYISEDIINSSIDTDAAAATCERRYQEWERLELLWKGQQRRGVSRTCCLSTTRNASLRLSVPTSSPGFPGLPQKEKTFTNTSAQNSTHRSPKHGESCTSRMSSSCRSVSGTTSTKMSLSPSMLEISGSPRSRWPREVSEGGEKMPPHTAVVSTTCFASLPLFFAGRRGTNRRSPSHKKTAWHQRLGHLQAEALIRMKTGPYPPFLEPLPLSVLCRMLTVIWSEEKGDNTT</sequence>
<organism evidence="2 3">
    <name type="scientific">Cystoisospora suis</name>
    <dbReference type="NCBI Taxonomy" id="483139"/>
    <lineage>
        <taxon>Eukaryota</taxon>
        <taxon>Sar</taxon>
        <taxon>Alveolata</taxon>
        <taxon>Apicomplexa</taxon>
        <taxon>Conoidasida</taxon>
        <taxon>Coccidia</taxon>
        <taxon>Eucoccidiorida</taxon>
        <taxon>Eimeriorina</taxon>
        <taxon>Sarcocystidae</taxon>
        <taxon>Cystoisospora</taxon>
    </lineage>
</organism>
<accession>A0A2C6L168</accession>
<feature type="compositionally biased region" description="Low complexity" evidence="1">
    <location>
        <begin position="425"/>
        <end position="443"/>
    </location>
</feature>
<proteinExistence type="predicted"/>
<feature type="compositionally biased region" description="Polar residues" evidence="1">
    <location>
        <begin position="407"/>
        <end position="417"/>
    </location>
</feature>
<dbReference type="VEuPathDB" id="ToxoDB:CSUI_004253"/>
<feature type="region of interest" description="Disordered" evidence="1">
    <location>
        <begin position="389"/>
        <end position="476"/>
    </location>
</feature>
<feature type="region of interest" description="Disordered" evidence="1">
    <location>
        <begin position="298"/>
        <end position="325"/>
    </location>
</feature>
<dbReference type="GeneID" id="94427657"/>
<feature type="compositionally biased region" description="Basic and acidic residues" evidence="1">
    <location>
        <begin position="298"/>
        <end position="317"/>
    </location>
</feature>
<comment type="caution">
    <text evidence="2">The sequence shown here is derived from an EMBL/GenBank/DDBJ whole genome shotgun (WGS) entry which is preliminary data.</text>
</comment>
<evidence type="ECO:0000313" key="3">
    <source>
        <dbReference type="Proteomes" id="UP000221165"/>
    </source>
</evidence>
<dbReference type="RefSeq" id="XP_067923577.1">
    <property type="nucleotide sequence ID" value="XM_068064446.1"/>
</dbReference>
<protein>
    <submittedName>
        <fullName evidence="2">Uncharacterized protein</fullName>
    </submittedName>
</protein>
<feature type="compositionally biased region" description="Basic and acidic residues" evidence="1">
    <location>
        <begin position="462"/>
        <end position="474"/>
    </location>
</feature>
<reference evidence="2 3" key="1">
    <citation type="journal article" date="2017" name="Int. J. Parasitol.">
        <title>The genome of the protozoan parasite Cystoisospora suis and a reverse vaccinology approach to identify vaccine candidates.</title>
        <authorList>
            <person name="Palmieri N."/>
            <person name="Shrestha A."/>
            <person name="Ruttkowski B."/>
            <person name="Beck T."/>
            <person name="Vogl C."/>
            <person name="Tomley F."/>
            <person name="Blake D.P."/>
            <person name="Joachim A."/>
        </authorList>
    </citation>
    <scope>NUCLEOTIDE SEQUENCE [LARGE SCALE GENOMIC DNA]</scope>
    <source>
        <strain evidence="2 3">Wien I</strain>
    </source>
</reference>
<dbReference type="AlphaFoldDB" id="A0A2C6L168"/>
<gene>
    <name evidence="2" type="ORF">CSUI_004253</name>
</gene>